<dbReference type="Proteomes" id="UP000565572">
    <property type="component" value="Unassembled WGS sequence"/>
</dbReference>
<gene>
    <name evidence="1" type="ORF">FHX39_001343</name>
</gene>
<keyword evidence="2" id="KW-1185">Reference proteome</keyword>
<dbReference type="EMBL" id="JACHZG010000001">
    <property type="protein sequence ID" value="MBB3326399.1"/>
    <property type="molecule type" value="Genomic_DNA"/>
</dbReference>
<sequence length="93" mass="10604">MIAPQGLTDRGIASADDQDLLNLYSEVMGELMERRREQHRDHWGPGQAAPTSLVAIDDAQLRRVYQLVHDEIMARQEVRPGIWEPHDDAPEMS</sequence>
<evidence type="ECO:0000313" key="2">
    <source>
        <dbReference type="Proteomes" id="UP000565572"/>
    </source>
</evidence>
<protein>
    <submittedName>
        <fullName evidence="1">Uncharacterized protein</fullName>
    </submittedName>
</protein>
<accession>A0A7W5JU85</accession>
<dbReference type="RefSeq" id="WP_183337353.1">
    <property type="nucleotide sequence ID" value="NZ_JACHZG010000001.1"/>
</dbReference>
<proteinExistence type="predicted"/>
<name>A0A7W5JU85_9ACTN</name>
<organism evidence="1 2">
    <name type="scientific">Microlunatus antarcticus</name>
    <dbReference type="NCBI Taxonomy" id="53388"/>
    <lineage>
        <taxon>Bacteria</taxon>
        <taxon>Bacillati</taxon>
        <taxon>Actinomycetota</taxon>
        <taxon>Actinomycetes</taxon>
        <taxon>Propionibacteriales</taxon>
        <taxon>Propionibacteriaceae</taxon>
        <taxon>Microlunatus</taxon>
    </lineage>
</organism>
<reference evidence="1 2" key="1">
    <citation type="submission" date="2020-08" db="EMBL/GenBank/DDBJ databases">
        <title>Sequencing the genomes of 1000 actinobacteria strains.</title>
        <authorList>
            <person name="Klenk H.-P."/>
        </authorList>
    </citation>
    <scope>NUCLEOTIDE SEQUENCE [LARGE SCALE GENOMIC DNA]</scope>
    <source>
        <strain evidence="1 2">DSM 11053</strain>
    </source>
</reference>
<evidence type="ECO:0000313" key="1">
    <source>
        <dbReference type="EMBL" id="MBB3326399.1"/>
    </source>
</evidence>
<comment type="caution">
    <text evidence="1">The sequence shown here is derived from an EMBL/GenBank/DDBJ whole genome shotgun (WGS) entry which is preliminary data.</text>
</comment>
<dbReference type="AlphaFoldDB" id="A0A7W5JU85"/>